<feature type="compositionally biased region" description="Basic and acidic residues" evidence="8">
    <location>
        <begin position="206"/>
        <end position="218"/>
    </location>
</feature>
<keyword evidence="4" id="KW-0833">Ubl conjugation pathway</keyword>
<evidence type="ECO:0000259" key="9">
    <source>
        <dbReference type="Pfam" id="PF04049"/>
    </source>
</evidence>
<feature type="repeat" description="TPR" evidence="7">
    <location>
        <begin position="472"/>
        <end position="505"/>
    </location>
</feature>
<dbReference type="SUPFAM" id="SSF81901">
    <property type="entry name" value="HCP-like"/>
    <property type="match status" value="1"/>
</dbReference>
<feature type="compositionally biased region" description="Polar residues" evidence="8">
    <location>
        <begin position="187"/>
        <end position="198"/>
    </location>
</feature>
<feature type="domain" description="Cdc23" evidence="9">
    <location>
        <begin position="13"/>
        <end position="192"/>
    </location>
</feature>
<evidence type="ECO:0000313" key="11">
    <source>
        <dbReference type="Proteomes" id="UP000019132"/>
    </source>
</evidence>
<organism evidence="10 11">
    <name type="scientific">Globisporangium ultimum (strain ATCC 200006 / CBS 805.95 / DAOM BR144)</name>
    <name type="common">Pythium ultimum</name>
    <dbReference type="NCBI Taxonomy" id="431595"/>
    <lineage>
        <taxon>Eukaryota</taxon>
        <taxon>Sar</taxon>
        <taxon>Stramenopiles</taxon>
        <taxon>Oomycota</taxon>
        <taxon>Peronosporomycetes</taxon>
        <taxon>Pythiales</taxon>
        <taxon>Pythiaceae</taxon>
        <taxon>Globisporangium</taxon>
    </lineage>
</organism>
<dbReference type="PROSITE" id="PS50005">
    <property type="entry name" value="TPR"/>
    <property type="match status" value="4"/>
</dbReference>
<dbReference type="PANTHER" id="PTHR12558">
    <property type="entry name" value="CELL DIVISION CYCLE 16,23,27"/>
    <property type="match status" value="1"/>
</dbReference>
<evidence type="ECO:0000313" key="10">
    <source>
        <dbReference type="EnsemblProtists" id="PYU1_T002654"/>
    </source>
</evidence>
<keyword evidence="2" id="KW-0677">Repeat</keyword>
<keyword evidence="1" id="KW-0132">Cell division</keyword>
<reference evidence="11" key="1">
    <citation type="journal article" date="2010" name="Genome Biol.">
        <title>Genome sequence of the necrotrophic plant pathogen Pythium ultimum reveals original pathogenicity mechanisms and effector repertoire.</title>
        <authorList>
            <person name="Levesque C.A."/>
            <person name="Brouwer H."/>
            <person name="Cano L."/>
            <person name="Hamilton J.P."/>
            <person name="Holt C."/>
            <person name="Huitema E."/>
            <person name="Raffaele S."/>
            <person name="Robideau G.P."/>
            <person name="Thines M."/>
            <person name="Win J."/>
            <person name="Zerillo M.M."/>
            <person name="Beakes G.W."/>
            <person name="Boore J.L."/>
            <person name="Busam D."/>
            <person name="Dumas B."/>
            <person name="Ferriera S."/>
            <person name="Fuerstenberg S.I."/>
            <person name="Gachon C.M."/>
            <person name="Gaulin E."/>
            <person name="Govers F."/>
            <person name="Grenville-Briggs L."/>
            <person name="Horner N."/>
            <person name="Hostetler J."/>
            <person name="Jiang R.H."/>
            <person name="Johnson J."/>
            <person name="Krajaejun T."/>
            <person name="Lin H."/>
            <person name="Meijer H.J."/>
            <person name="Moore B."/>
            <person name="Morris P."/>
            <person name="Phuntmart V."/>
            <person name="Puiu D."/>
            <person name="Shetty J."/>
            <person name="Stajich J.E."/>
            <person name="Tripathy S."/>
            <person name="Wawra S."/>
            <person name="van West P."/>
            <person name="Whitty B.R."/>
            <person name="Coutinho P.M."/>
            <person name="Henrissat B."/>
            <person name="Martin F."/>
            <person name="Thomas P.D."/>
            <person name="Tyler B.M."/>
            <person name="De Vries R.P."/>
            <person name="Kamoun S."/>
            <person name="Yandell M."/>
            <person name="Tisserat N."/>
            <person name="Buell C.R."/>
        </authorList>
    </citation>
    <scope>NUCLEOTIDE SEQUENCE</scope>
    <source>
        <strain evidence="11">DAOM:BR144</strain>
    </source>
</reference>
<proteinExistence type="predicted"/>
<evidence type="ECO:0000256" key="1">
    <source>
        <dbReference type="ARBA" id="ARBA00022618"/>
    </source>
</evidence>
<evidence type="ECO:0000256" key="8">
    <source>
        <dbReference type="SAM" id="MobiDB-lite"/>
    </source>
</evidence>
<keyword evidence="3" id="KW-0498">Mitosis</keyword>
<feature type="region of interest" description="Disordered" evidence="8">
    <location>
        <begin position="187"/>
        <end position="218"/>
    </location>
</feature>
<evidence type="ECO:0000256" key="3">
    <source>
        <dbReference type="ARBA" id="ARBA00022776"/>
    </source>
</evidence>
<dbReference type="InterPro" id="IPR019734">
    <property type="entry name" value="TPR_rpt"/>
</dbReference>
<dbReference type="OMA" id="ERCLYHS"/>
<keyword evidence="11" id="KW-1185">Reference proteome</keyword>
<dbReference type="GO" id="GO:0005680">
    <property type="term" value="C:anaphase-promoting complex"/>
    <property type="evidence" value="ECO:0007669"/>
    <property type="project" value="InterPro"/>
</dbReference>
<dbReference type="Pfam" id="PF13432">
    <property type="entry name" value="TPR_16"/>
    <property type="match status" value="2"/>
</dbReference>
<dbReference type="SMART" id="SM00028">
    <property type="entry name" value="TPR"/>
    <property type="match status" value="7"/>
</dbReference>
<evidence type="ECO:0000256" key="5">
    <source>
        <dbReference type="ARBA" id="ARBA00022803"/>
    </source>
</evidence>
<reference evidence="10" key="3">
    <citation type="submission" date="2015-02" db="UniProtKB">
        <authorList>
            <consortium name="EnsemblProtists"/>
        </authorList>
    </citation>
    <scope>IDENTIFICATION</scope>
    <source>
        <strain evidence="10">DAOM BR144</strain>
    </source>
</reference>
<dbReference type="EnsemblProtists" id="PYU1_T002654">
    <property type="protein sequence ID" value="PYU1_T002654"/>
    <property type="gene ID" value="PYU1_G002651"/>
</dbReference>
<dbReference type="eggNOG" id="KOG1155">
    <property type="taxonomic scope" value="Eukaryota"/>
</dbReference>
<reference evidence="11" key="2">
    <citation type="submission" date="2010-04" db="EMBL/GenBank/DDBJ databases">
        <authorList>
            <person name="Buell R."/>
            <person name="Hamilton J."/>
            <person name="Hostetler J."/>
        </authorList>
    </citation>
    <scope>NUCLEOTIDE SEQUENCE [LARGE SCALE GENOMIC DNA]</scope>
    <source>
        <strain evidence="11">DAOM:BR144</strain>
    </source>
</reference>
<keyword evidence="6" id="KW-0131">Cell cycle</keyword>
<dbReference type="Pfam" id="PF04049">
    <property type="entry name" value="ANAPC8"/>
    <property type="match status" value="2"/>
</dbReference>
<dbReference type="STRING" id="431595.K3WCG3"/>
<dbReference type="HOGENOM" id="CLU_018320_4_0_1"/>
<dbReference type="InParanoid" id="K3WCG3"/>
<feature type="repeat" description="TPR" evidence="7">
    <location>
        <begin position="404"/>
        <end position="437"/>
    </location>
</feature>
<dbReference type="InterPro" id="IPR011990">
    <property type="entry name" value="TPR-like_helical_dom_sf"/>
</dbReference>
<feature type="repeat" description="TPR" evidence="7">
    <location>
        <begin position="438"/>
        <end position="471"/>
    </location>
</feature>
<dbReference type="VEuPathDB" id="FungiDB:PYU1_G002651"/>
<evidence type="ECO:0000256" key="7">
    <source>
        <dbReference type="PROSITE-ProRule" id="PRU00339"/>
    </source>
</evidence>
<name>K3WCG3_GLOUD</name>
<dbReference type="Proteomes" id="UP000019132">
    <property type="component" value="Unassembled WGS sequence"/>
</dbReference>
<dbReference type="InterPro" id="IPR007192">
    <property type="entry name" value="APC8"/>
</dbReference>
<protein>
    <recommendedName>
        <fullName evidence="9">Cdc23 domain-containing protein</fullName>
    </recommendedName>
</protein>
<dbReference type="SUPFAM" id="SSF48452">
    <property type="entry name" value="TPR-like"/>
    <property type="match status" value="1"/>
</dbReference>
<dbReference type="EMBL" id="GL376628">
    <property type="status" value="NOT_ANNOTATED_CDS"/>
    <property type="molecule type" value="Genomic_DNA"/>
</dbReference>
<feature type="domain" description="Cdc23" evidence="9">
    <location>
        <begin position="235"/>
        <end position="309"/>
    </location>
</feature>
<evidence type="ECO:0000256" key="4">
    <source>
        <dbReference type="ARBA" id="ARBA00022786"/>
    </source>
</evidence>
<dbReference type="GO" id="GO:0051301">
    <property type="term" value="P:cell division"/>
    <property type="evidence" value="ECO:0007669"/>
    <property type="project" value="UniProtKB-KW"/>
</dbReference>
<dbReference type="GO" id="GO:0045842">
    <property type="term" value="P:positive regulation of mitotic metaphase/anaphase transition"/>
    <property type="evidence" value="ECO:0007669"/>
    <property type="project" value="TreeGrafter"/>
</dbReference>
<dbReference type="GO" id="GO:0031145">
    <property type="term" value="P:anaphase-promoting complex-dependent catabolic process"/>
    <property type="evidence" value="ECO:0007669"/>
    <property type="project" value="TreeGrafter"/>
</dbReference>
<dbReference type="Gene3D" id="1.25.40.10">
    <property type="entry name" value="Tetratricopeptide repeat domain"/>
    <property type="match status" value="3"/>
</dbReference>
<evidence type="ECO:0000256" key="2">
    <source>
        <dbReference type="ARBA" id="ARBA00022737"/>
    </source>
</evidence>
<keyword evidence="5 7" id="KW-0802">TPR repeat</keyword>
<accession>K3WCG3</accession>
<dbReference type="GO" id="GO:0016567">
    <property type="term" value="P:protein ubiquitination"/>
    <property type="evidence" value="ECO:0007669"/>
    <property type="project" value="TreeGrafter"/>
</dbReference>
<sequence length="603" mass="68668">MADIHHDELAEILAQLRDAVSELRMRGLNQATKFASELVLGIPDALRKQLSSTGVRAFDRYESASSDAFPLEDLDRYEAAKASFDVGEYLRAHHMLANAPMGRQTHFLKHYALYMAGEKAKEEMDLEISVTGAKSEPNPERNGTNPHLKELYISLSGSYQQNELDAFGLYLYAVVLKRLGYRTSAGRSDLQSSASTPTRPHHHMDSRHEAEEKSEYQKRRSIDGFTTIAATANTNDYPWNWSAWMELAALSPFTSNEEEVILSESCPWMFHLFQAHALLDQQQNDAARQLLDHLATLFPHSTYLVAQQALTSYHMRDFDQAQDQFERLALADPHRVETMDVYSNVLYVKEDKTELSRLAHRALKVEKYRPETCCIIGNYYSLKNKHDRAIVYFHRALKLDPNFLSAWTLIGHEYVEMKNTSAAIEAYRHAVDLNVRDYRAWYGLGQAYEILNMYLYSIYYYRKAASIRPYDARMWCALGGCYEKLNKSDEAIASFKRAVGNQDREGIASYHLGRIYALRNQQHEAAKYYQLHLGLRQAPASSLNAGDDGDEADVLVLPKGGTNISVDTSQALAAILFLANYYKQMGRGQKRKKPRLCSGKCEV</sequence>
<dbReference type="AlphaFoldDB" id="K3WCG3"/>
<dbReference type="Pfam" id="PF00515">
    <property type="entry name" value="TPR_1"/>
    <property type="match status" value="1"/>
</dbReference>
<evidence type="ECO:0000256" key="6">
    <source>
        <dbReference type="ARBA" id="ARBA00023306"/>
    </source>
</evidence>
<dbReference type="PANTHER" id="PTHR12558:SF10">
    <property type="entry name" value="CELL DIVISION CYCLE PROTEIN 23 HOMOLOG"/>
    <property type="match status" value="1"/>
</dbReference>
<feature type="repeat" description="TPR" evidence="7">
    <location>
        <begin position="370"/>
        <end position="403"/>
    </location>
</feature>